<sequence>MSSRVFVHHVEVVPITVPNMVLPAGRAEYSADLGGPGEAARRR</sequence>
<reference evidence="2" key="2">
    <citation type="submission" date="2008-12" db="EMBL/GenBank/DDBJ databases">
        <title>Annotation of Streptomyces roseosporus strain NRRL 15998.</title>
        <authorList>
            <consortium name="The Broad Institute Genome Sequencing Platform"/>
            <consortium name="Broad Institute Microbial Sequencing Center"/>
            <person name="Fischbach M."/>
            <person name="Ward D."/>
            <person name="Young S."/>
            <person name="Kodira C.D."/>
            <person name="Zeng Q."/>
            <person name="Koehrsen M."/>
            <person name="Godfrey P."/>
            <person name="Alvarado L."/>
            <person name="Berlin A.M."/>
            <person name="Borenstein D."/>
            <person name="Chen Z."/>
            <person name="Engels R."/>
            <person name="Freedman E."/>
            <person name="Gellesch M."/>
            <person name="Goldberg J."/>
            <person name="Griggs A."/>
            <person name="Gujja S."/>
            <person name="Heiman D.I."/>
            <person name="Hepburn T.A."/>
            <person name="Howarth C."/>
            <person name="Jen D."/>
            <person name="Larson L."/>
            <person name="Lewis B."/>
            <person name="Mehta T."/>
            <person name="Park D."/>
            <person name="Pearson M."/>
            <person name="Roberts A."/>
            <person name="Saif S."/>
            <person name="Shea T.D."/>
            <person name="Shenoy N."/>
            <person name="Sisk P."/>
            <person name="Stolte C."/>
            <person name="Sykes S.N."/>
            <person name="Walk T."/>
            <person name="White J."/>
            <person name="Yandava C."/>
            <person name="Straight P."/>
            <person name="Clardy J."/>
            <person name="Hung D."/>
            <person name="Kolter R."/>
            <person name="Mekalanos J."/>
            <person name="Walker S."/>
            <person name="Walsh C.T."/>
            <person name="Wieland B.L.C."/>
            <person name="Ilzarbe M."/>
            <person name="Galagan J."/>
            <person name="Nusbaum C."/>
            <person name="Birren B."/>
        </authorList>
    </citation>
    <scope>NUCLEOTIDE SEQUENCE [LARGE SCALE GENOMIC DNA]</scope>
    <source>
        <strain evidence="2">NRRL 15998</strain>
    </source>
</reference>
<dbReference type="AlphaFoldDB" id="D6AAW5"/>
<accession>D6AAW5</accession>
<proteinExistence type="predicted"/>
<evidence type="ECO:0000313" key="1">
    <source>
        <dbReference type="EMBL" id="EFE74300.2"/>
    </source>
</evidence>
<reference evidence="2" key="1">
    <citation type="submission" date="2008-10" db="EMBL/GenBank/DDBJ databases">
        <authorList>
            <person name="Molnar K."/>
        </authorList>
    </citation>
    <scope>NUCLEOTIDE SEQUENCE [LARGE SCALE GENOMIC DNA]</scope>
    <source>
        <strain evidence="2">NRRL 15998</strain>
    </source>
</reference>
<name>D6AAW5_STRFL</name>
<organism evidence="1 2">
    <name type="scientific">Streptomyces filamentosus NRRL 15998</name>
    <dbReference type="NCBI Taxonomy" id="457431"/>
    <lineage>
        <taxon>Bacteria</taxon>
        <taxon>Bacillati</taxon>
        <taxon>Actinomycetota</taxon>
        <taxon>Actinomycetes</taxon>
        <taxon>Kitasatosporales</taxon>
        <taxon>Streptomycetaceae</taxon>
        <taxon>Streptomyces</taxon>
    </lineage>
</organism>
<dbReference type="Proteomes" id="UP000003986">
    <property type="component" value="Unassembled WGS sequence"/>
</dbReference>
<gene>
    <name evidence="1" type="ORF">SSGG_01666</name>
</gene>
<evidence type="ECO:0000313" key="2">
    <source>
        <dbReference type="Proteomes" id="UP000003986"/>
    </source>
</evidence>
<protein>
    <submittedName>
        <fullName evidence="1">Predicted protein</fullName>
    </submittedName>
</protein>
<dbReference type="EMBL" id="DS999644">
    <property type="protein sequence ID" value="EFE74300.2"/>
    <property type="molecule type" value="Genomic_DNA"/>
</dbReference>